<protein>
    <submittedName>
        <fullName evidence="7">Pyridoxal phosphate-dependent aminotransferase</fullName>
    </submittedName>
</protein>
<dbReference type="CDD" id="cd00609">
    <property type="entry name" value="AAT_like"/>
    <property type="match status" value="1"/>
</dbReference>
<dbReference type="PRINTS" id="PR00753">
    <property type="entry name" value="ACCSYNTHASE"/>
</dbReference>
<dbReference type="Pfam" id="PF00155">
    <property type="entry name" value="Aminotran_1_2"/>
    <property type="match status" value="1"/>
</dbReference>
<dbReference type="Proteomes" id="UP001499930">
    <property type="component" value="Unassembled WGS sequence"/>
</dbReference>
<organism evidence="7 8">
    <name type="scientific">Streptosporangium longisporum</name>
    <dbReference type="NCBI Taxonomy" id="46187"/>
    <lineage>
        <taxon>Bacteria</taxon>
        <taxon>Bacillati</taxon>
        <taxon>Actinomycetota</taxon>
        <taxon>Actinomycetes</taxon>
        <taxon>Streptosporangiales</taxon>
        <taxon>Streptosporangiaceae</taxon>
        <taxon>Streptosporangium</taxon>
    </lineage>
</organism>
<evidence type="ECO:0000256" key="5">
    <source>
        <dbReference type="ARBA" id="ARBA00022898"/>
    </source>
</evidence>
<comment type="similarity">
    <text evidence="2">Belongs to the class-I pyridoxal-phosphate-dependent aminotransferase family.</text>
</comment>
<dbReference type="PANTHER" id="PTHR46383">
    <property type="entry name" value="ASPARTATE AMINOTRANSFERASE"/>
    <property type="match status" value="1"/>
</dbReference>
<keyword evidence="8" id="KW-1185">Reference proteome</keyword>
<evidence type="ECO:0000256" key="3">
    <source>
        <dbReference type="ARBA" id="ARBA00022576"/>
    </source>
</evidence>
<comment type="cofactor">
    <cofactor evidence="1">
        <name>pyridoxal 5'-phosphate</name>
        <dbReference type="ChEBI" id="CHEBI:597326"/>
    </cofactor>
</comment>
<dbReference type="InterPro" id="IPR015424">
    <property type="entry name" value="PyrdxlP-dep_Trfase"/>
</dbReference>
<keyword evidence="4" id="KW-0808">Transferase</keyword>
<reference evidence="8" key="1">
    <citation type="journal article" date="2019" name="Int. J. Syst. Evol. Microbiol.">
        <title>The Global Catalogue of Microorganisms (GCM) 10K type strain sequencing project: providing services to taxonomists for standard genome sequencing and annotation.</title>
        <authorList>
            <consortium name="The Broad Institute Genomics Platform"/>
            <consortium name="The Broad Institute Genome Sequencing Center for Infectious Disease"/>
            <person name="Wu L."/>
            <person name="Ma J."/>
        </authorList>
    </citation>
    <scope>NUCLEOTIDE SEQUENCE [LARGE SCALE GENOMIC DNA]</scope>
    <source>
        <strain evidence="8">JCM 3106</strain>
    </source>
</reference>
<dbReference type="Gene3D" id="3.40.640.10">
    <property type="entry name" value="Type I PLP-dependent aspartate aminotransferase-like (Major domain)"/>
    <property type="match status" value="1"/>
</dbReference>
<evidence type="ECO:0000313" key="7">
    <source>
        <dbReference type="EMBL" id="GAA3017015.1"/>
    </source>
</evidence>
<dbReference type="InterPro" id="IPR015422">
    <property type="entry name" value="PyrdxlP-dep_Trfase_small"/>
</dbReference>
<keyword evidence="5" id="KW-0663">Pyridoxal phosphate</keyword>
<dbReference type="GO" id="GO:0008483">
    <property type="term" value="F:transaminase activity"/>
    <property type="evidence" value="ECO:0007669"/>
    <property type="project" value="UniProtKB-KW"/>
</dbReference>
<dbReference type="SUPFAM" id="SSF53383">
    <property type="entry name" value="PLP-dependent transferases"/>
    <property type="match status" value="1"/>
</dbReference>
<dbReference type="Gene3D" id="3.90.1150.10">
    <property type="entry name" value="Aspartate Aminotransferase, domain 1"/>
    <property type="match status" value="1"/>
</dbReference>
<gene>
    <name evidence="7" type="ORF">GCM10017559_45950</name>
</gene>
<dbReference type="EMBL" id="BAAAWD010000013">
    <property type="protein sequence ID" value="GAA3017015.1"/>
    <property type="molecule type" value="Genomic_DNA"/>
</dbReference>
<comment type="caution">
    <text evidence="7">The sequence shown here is derived from an EMBL/GenBank/DDBJ whole genome shotgun (WGS) entry which is preliminary data.</text>
</comment>
<keyword evidence="3 7" id="KW-0032">Aminotransferase</keyword>
<evidence type="ECO:0000313" key="8">
    <source>
        <dbReference type="Proteomes" id="UP001499930"/>
    </source>
</evidence>
<sequence length="406" mass="42673">MLSRRAAQLPPSSTAALDARAKQLAEDGVDVINLTGGEVDFPTPRQAREGGIEAITRGFTRYTAVAGIMPLRQAVAARLARTWNAPCAAEEIIITNGAKQALANAFATLLDPGDEVIIQAPYWVSFPHMVTLAGGRPVVVPTGAGTGFKLTPRAVAERITPRTRALLINSPSNPTGVVYDRAELAALAEVALEAGLTIVSDEIYGDLVYDGTAFTAVASLSPEVRERTVTVGGWSKTFAMTGWRVGFAAAPPPVIAAMTALQGHTTSAASSISQHAALAVLREEPAGELRRRTVALDERRRVLRDGLAALPGLRLAVEPRGAFFAFVEVSGAYGPGANGQMIDSAAAFAEHLLRTARVAVVPGADFGAPHHVRISYVADPDTLREALKRIHDVLATLGGTITSPGR</sequence>
<dbReference type="InterPro" id="IPR050596">
    <property type="entry name" value="AspAT/PAT-like"/>
</dbReference>
<dbReference type="PANTHER" id="PTHR46383:SF1">
    <property type="entry name" value="ASPARTATE AMINOTRANSFERASE"/>
    <property type="match status" value="1"/>
</dbReference>
<name>A0ABP6KLQ5_9ACTN</name>
<evidence type="ECO:0000259" key="6">
    <source>
        <dbReference type="Pfam" id="PF00155"/>
    </source>
</evidence>
<dbReference type="RefSeq" id="WP_344898653.1">
    <property type="nucleotide sequence ID" value="NZ_BAAAWD010000013.1"/>
</dbReference>
<proteinExistence type="inferred from homology"/>
<accession>A0ABP6KLQ5</accession>
<evidence type="ECO:0000256" key="1">
    <source>
        <dbReference type="ARBA" id="ARBA00001933"/>
    </source>
</evidence>
<evidence type="ECO:0000256" key="4">
    <source>
        <dbReference type="ARBA" id="ARBA00022679"/>
    </source>
</evidence>
<feature type="domain" description="Aminotransferase class I/classII large" evidence="6">
    <location>
        <begin position="30"/>
        <end position="390"/>
    </location>
</feature>
<dbReference type="InterPro" id="IPR015421">
    <property type="entry name" value="PyrdxlP-dep_Trfase_major"/>
</dbReference>
<dbReference type="InterPro" id="IPR004839">
    <property type="entry name" value="Aminotransferase_I/II_large"/>
</dbReference>
<evidence type="ECO:0000256" key="2">
    <source>
        <dbReference type="ARBA" id="ARBA00007441"/>
    </source>
</evidence>